<dbReference type="RefSeq" id="XP_060456999.1">
    <property type="nucleotide sequence ID" value="XM_060600402.1"/>
</dbReference>
<evidence type="ECO:0000256" key="3">
    <source>
        <dbReference type="ARBA" id="ARBA00022664"/>
    </source>
</evidence>
<evidence type="ECO:0000259" key="8">
    <source>
        <dbReference type="PROSITE" id="PS50174"/>
    </source>
</evidence>
<dbReference type="EMBL" id="AP028215">
    <property type="protein sequence ID" value="BEI91734.1"/>
    <property type="molecule type" value="Genomic_DNA"/>
</dbReference>
<comment type="similarity">
    <text evidence="2">Belongs to the TFP11/STIP family.</text>
</comment>
<keyword evidence="4" id="KW-0747">Spliceosome</keyword>
<dbReference type="SMART" id="SM00443">
    <property type="entry name" value="G_patch"/>
    <property type="match status" value="1"/>
</dbReference>
<organism evidence="9 10">
    <name type="scientific">Cutaneotrichosporon cavernicola</name>
    <dbReference type="NCBI Taxonomy" id="279322"/>
    <lineage>
        <taxon>Eukaryota</taxon>
        <taxon>Fungi</taxon>
        <taxon>Dikarya</taxon>
        <taxon>Basidiomycota</taxon>
        <taxon>Agaricomycotina</taxon>
        <taxon>Tremellomycetes</taxon>
        <taxon>Trichosporonales</taxon>
        <taxon>Trichosporonaceae</taxon>
        <taxon>Cutaneotrichosporon</taxon>
    </lineage>
</organism>
<feature type="compositionally biased region" description="Basic and acidic residues" evidence="7">
    <location>
        <begin position="125"/>
        <end position="139"/>
    </location>
</feature>
<protein>
    <recommendedName>
        <fullName evidence="8">G-patch domain-containing protein</fullName>
    </recommendedName>
</protein>
<sequence>MARRKKDFLDDGSDSDASNQSGSEDGFDSQEDQDSRAERRLFEHRRKRPRTMGNGKAAAWEGVFGDRDESSSARRPGDHRARGGSARTDWTKAPAFVSKIDVAKSDTESNGTPAETYDDSGESSSSHETDSRDPTPRIAEEEEDVPRTGLGGGGMGVRSGRGQSGLGFRVATASTSSPKPAEAPKPEDTPKSAFGRAASAFQQMQAGSSATRSNFQQSRSSTPVQQVELTRAEKAHFSSIAGGFGAQFLAKQGWEPGKGLGLNEDGRAVPVAAGAVMRGEGIRSGIRTEDSKREARRKGELVEEEPKSNKAQRKGGQRAGPSREGWTKHKKVKVKVEHKTYEQLLADQSTDPTRPGVGLVIDARGGDLKTVESISELSLSSWTPSTDVTQLPELRHNLRLVVDVTRGEVNSLVKEGKAVNERRRWTLRDEERSRQMVDESANELKSLEVVQSSLKTISTISQREVSEESFSLRPLEDAFNRLLIDHDKEYRLLGLDDVVVGAIDVVLRKPFAQWQPFDVSADALLSTLKPWKKAFNLEGTTPPDAPDGTSNRSMTAWESLLWHRWLPKVRSAINNEWDAMDPHPAVHLIESWDPILPSFIHDNILDQLVLPKVTFAVEEWTPANGRNVSLASIIFPWLPLMGERVGELLESGKRRVRTVIRKWQPKDGVLSELQRWRDDIFSTHEWDKLMGDHVLGKLGNVLRDGFIVNPRSQDMKPLRDVILPWHTLIRKSNFVRLFELEFFPKWLEVLYMWLTHPAYNADEVAQWFEMWKGVFPLDIVQHQGMSHGFNTGLRLMRDAVELGPAAHTKLQKPKYSPIRSGFKLEPSPPAAKPVIQRMPAPEDITFRSIAEEVIAENDLLMRPLGKSHAITGKPLFRIGKTVDGRGGVVVYFGDDAVFSQVEGGAFRATSLEDVVERAS</sequence>
<feature type="region of interest" description="Disordered" evidence="7">
    <location>
        <begin position="283"/>
        <end position="331"/>
    </location>
</feature>
<dbReference type="InterPro" id="IPR045211">
    <property type="entry name" value="TFP11/STIP/Ntr1"/>
</dbReference>
<feature type="domain" description="G-patch" evidence="8">
    <location>
        <begin position="241"/>
        <end position="287"/>
    </location>
</feature>
<evidence type="ECO:0000256" key="7">
    <source>
        <dbReference type="SAM" id="MobiDB-lite"/>
    </source>
</evidence>
<keyword evidence="10" id="KW-1185">Reference proteome</keyword>
<dbReference type="PANTHER" id="PTHR23329">
    <property type="entry name" value="TUFTELIN-INTERACTING PROTEIN 11-RELATED"/>
    <property type="match status" value="1"/>
</dbReference>
<evidence type="ECO:0000313" key="9">
    <source>
        <dbReference type="EMBL" id="BEI91734.1"/>
    </source>
</evidence>
<keyword evidence="6" id="KW-0539">Nucleus</keyword>
<evidence type="ECO:0000256" key="2">
    <source>
        <dbReference type="ARBA" id="ARBA00010900"/>
    </source>
</evidence>
<keyword evidence="5" id="KW-0508">mRNA splicing</keyword>
<evidence type="ECO:0000256" key="1">
    <source>
        <dbReference type="ARBA" id="ARBA00004123"/>
    </source>
</evidence>
<gene>
    <name evidence="9" type="ORF">CcaverHIS019_0405540</name>
</gene>
<dbReference type="GO" id="GO:0071008">
    <property type="term" value="C:U2-type post-mRNA release spliceosomal complex"/>
    <property type="evidence" value="ECO:0007669"/>
    <property type="project" value="TreeGrafter"/>
</dbReference>
<dbReference type="Proteomes" id="UP001233271">
    <property type="component" value="Chromosome 4"/>
</dbReference>
<dbReference type="Pfam" id="PF12457">
    <property type="entry name" value="TIP_N"/>
    <property type="match status" value="1"/>
</dbReference>
<dbReference type="GO" id="GO:0003676">
    <property type="term" value="F:nucleic acid binding"/>
    <property type="evidence" value="ECO:0007669"/>
    <property type="project" value="InterPro"/>
</dbReference>
<evidence type="ECO:0000256" key="5">
    <source>
        <dbReference type="ARBA" id="ARBA00023187"/>
    </source>
</evidence>
<feature type="compositionally biased region" description="Gly residues" evidence="7">
    <location>
        <begin position="149"/>
        <end position="165"/>
    </location>
</feature>
<dbReference type="PANTHER" id="PTHR23329:SF1">
    <property type="entry name" value="TUFTELIN-INTERACTING PROTEIN 11"/>
    <property type="match status" value="1"/>
</dbReference>
<dbReference type="Pfam" id="PF01585">
    <property type="entry name" value="G-patch"/>
    <property type="match status" value="1"/>
</dbReference>
<evidence type="ECO:0000313" key="10">
    <source>
        <dbReference type="Proteomes" id="UP001233271"/>
    </source>
</evidence>
<reference evidence="9" key="1">
    <citation type="journal article" date="2023" name="BMC Genomics">
        <title>Chromosome-level genome assemblies of Cutaneotrichosporon spp. (Trichosporonales, Basidiomycota) reveal imbalanced evolution between nucleotide sequences and chromosome synteny.</title>
        <authorList>
            <person name="Kobayashi Y."/>
            <person name="Kayamori A."/>
            <person name="Aoki K."/>
            <person name="Shiwa Y."/>
            <person name="Matsutani M."/>
            <person name="Fujita N."/>
            <person name="Sugita T."/>
            <person name="Iwasaki W."/>
            <person name="Tanaka N."/>
            <person name="Takashima M."/>
        </authorList>
    </citation>
    <scope>NUCLEOTIDE SEQUENCE</scope>
    <source>
        <strain evidence="9">HIS019</strain>
    </source>
</reference>
<evidence type="ECO:0000256" key="4">
    <source>
        <dbReference type="ARBA" id="ARBA00022728"/>
    </source>
</evidence>
<name>A0AA48L4C0_9TREE</name>
<keyword evidence="3" id="KW-0507">mRNA processing</keyword>
<dbReference type="PROSITE" id="PS50174">
    <property type="entry name" value="G_PATCH"/>
    <property type="match status" value="1"/>
</dbReference>
<feature type="compositionally biased region" description="Basic and acidic residues" evidence="7">
    <location>
        <begin position="286"/>
        <end position="308"/>
    </location>
</feature>
<dbReference type="GeneID" id="85495604"/>
<accession>A0AA48L4C0</accession>
<feature type="compositionally biased region" description="Polar residues" evidence="7">
    <location>
        <begin position="200"/>
        <end position="227"/>
    </location>
</feature>
<feature type="region of interest" description="Disordered" evidence="7">
    <location>
        <begin position="1"/>
        <end position="227"/>
    </location>
</feature>
<dbReference type="Pfam" id="PF07842">
    <property type="entry name" value="GCFC"/>
    <property type="match status" value="1"/>
</dbReference>
<dbReference type="GO" id="GO:0000390">
    <property type="term" value="P:spliceosomal complex disassembly"/>
    <property type="evidence" value="ECO:0007669"/>
    <property type="project" value="InterPro"/>
</dbReference>
<comment type="subcellular location">
    <subcellularLocation>
        <location evidence="1">Nucleus</location>
    </subcellularLocation>
</comment>
<dbReference type="InterPro" id="IPR022783">
    <property type="entry name" value="GCFC_dom"/>
</dbReference>
<evidence type="ECO:0000256" key="6">
    <source>
        <dbReference type="ARBA" id="ARBA00023242"/>
    </source>
</evidence>
<dbReference type="KEGG" id="ccac:CcaHIS019_0405540"/>
<dbReference type="InterPro" id="IPR022159">
    <property type="entry name" value="STIP/TFIP11_N"/>
</dbReference>
<dbReference type="AlphaFoldDB" id="A0AA48L4C0"/>
<dbReference type="InterPro" id="IPR000467">
    <property type="entry name" value="G_patch_dom"/>
</dbReference>
<proteinExistence type="inferred from homology"/>
<feature type="compositionally biased region" description="Basic and acidic residues" evidence="7">
    <location>
        <begin position="64"/>
        <end position="81"/>
    </location>
</feature>